<dbReference type="Proteomes" id="UP000749293">
    <property type="component" value="Unassembled WGS sequence"/>
</dbReference>
<sequence>MAVKTHHAAYGNRAACRGYVEVRYDYMRSVLVLATMLPVTTQMHGQTSSGQTIDEWPVAGQTVGHHINSSIAAAADIFSSAVTSTCRYSQSTSTIHSTAAPQHHSCFDRATSITSSDEHG</sequence>
<organism evidence="1 2">
    <name type="scientific">Geosmithia morbida</name>
    <dbReference type="NCBI Taxonomy" id="1094350"/>
    <lineage>
        <taxon>Eukaryota</taxon>
        <taxon>Fungi</taxon>
        <taxon>Dikarya</taxon>
        <taxon>Ascomycota</taxon>
        <taxon>Pezizomycotina</taxon>
        <taxon>Sordariomycetes</taxon>
        <taxon>Hypocreomycetidae</taxon>
        <taxon>Hypocreales</taxon>
        <taxon>Bionectriaceae</taxon>
        <taxon>Geosmithia</taxon>
    </lineage>
</organism>
<evidence type="ECO:0000313" key="1">
    <source>
        <dbReference type="EMBL" id="KAF4126576.1"/>
    </source>
</evidence>
<evidence type="ECO:0000313" key="2">
    <source>
        <dbReference type="Proteomes" id="UP000749293"/>
    </source>
</evidence>
<proteinExistence type="predicted"/>
<reference evidence="1" key="1">
    <citation type="submission" date="2020-03" db="EMBL/GenBank/DDBJ databases">
        <title>Site-based positive gene gene selection in Geosmithia morbida across the United States reveals a broad range of putative effectors and factors for local host and environmental adapation.</title>
        <authorList>
            <person name="Onufrak A."/>
            <person name="Murdoch R.W."/>
            <person name="Gazis R."/>
            <person name="Huff M."/>
            <person name="Staton M."/>
            <person name="Klingeman W."/>
            <person name="Hadziabdic D."/>
        </authorList>
    </citation>
    <scope>NUCLEOTIDE SEQUENCE</scope>
    <source>
        <strain evidence="1">1262</strain>
    </source>
</reference>
<dbReference type="EMBL" id="JAANYQ010000001">
    <property type="protein sequence ID" value="KAF4126576.1"/>
    <property type="molecule type" value="Genomic_DNA"/>
</dbReference>
<dbReference type="RefSeq" id="XP_035325228.1">
    <property type="nucleotide sequence ID" value="XM_035462298.1"/>
</dbReference>
<gene>
    <name evidence="1" type="ORF">GMORB2_0312</name>
</gene>
<keyword evidence="2" id="KW-1185">Reference proteome</keyword>
<name>A0A9P4Z0R4_9HYPO</name>
<dbReference type="AlphaFoldDB" id="A0A9P4Z0R4"/>
<comment type="caution">
    <text evidence="1">The sequence shown here is derived from an EMBL/GenBank/DDBJ whole genome shotgun (WGS) entry which is preliminary data.</text>
</comment>
<accession>A0A9P4Z0R4</accession>
<protein>
    <submittedName>
        <fullName evidence="1">Uncharacterized protein</fullName>
    </submittedName>
</protein>
<dbReference type="GeneID" id="55966542"/>